<feature type="compositionally biased region" description="Basic residues" evidence="1">
    <location>
        <begin position="1"/>
        <end position="15"/>
    </location>
</feature>
<gene>
    <name evidence="2" type="ORF">CBG26963</name>
    <name evidence="2" type="ORF">CBG_26963</name>
</gene>
<dbReference type="RefSeq" id="XP_045097982.1">
    <property type="nucleotide sequence ID" value="XM_045237013.1"/>
</dbReference>
<evidence type="ECO:0000313" key="2">
    <source>
        <dbReference type="EMBL" id="CAR98409.1"/>
    </source>
</evidence>
<evidence type="ECO:0000313" key="3">
    <source>
        <dbReference type="Proteomes" id="UP000008549"/>
    </source>
</evidence>
<dbReference type="Proteomes" id="UP000008549">
    <property type="component" value="Unassembled WGS sequence"/>
</dbReference>
<evidence type="ECO:0000256" key="1">
    <source>
        <dbReference type="SAM" id="MobiDB-lite"/>
    </source>
</evidence>
<reference evidence="2 3" key="1">
    <citation type="journal article" date="2003" name="PLoS Biol.">
        <title>The genome sequence of Caenorhabditis briggsae: a platform for comparative genomics.</title>
        <authorList>
            <person name="Stein L.D."/>
            <person name="Bao Z."/>
            <person name="Blasiar D."/>
            <person name="Blumenthal T."/>
            <person name="Brent M.R."/>
            <person name="Chen N."/>
            <person name="Chinwalla A."/>
            <person name="Clarke L."/>
            <person name="Clee C."/>
            <person name="Coghlan A."/>
            <person name="Coulson A."/>
            <person name="D'Eustachio P."/>
            <person name="Fitch D.H."/>
            <person name="Fulton L.A."/>
            <person name="Fulton R.E."/>
            <person name="Griffiths-Jones S."/>
            <person name="Harris T.W."/>
            <person name="Hillier L.W."/>
            <person name="Kamath R."/>
            <person name="Kuwabara P.E."/>
            <person name="Mardis E.R."/>
            <person name="Marra M.A."/>
            <person name="Miner T.L."/>
            <person name="Minx P."/>
            <person name="Mullikin J.C."/>
            <person name="Plumb R.W."/>
            <person name="Rogers J."/>
            <person name="Schein J.E."/>
            <person name="Sohrmann M."/>
            <person name="Spieth J."/>
            <person name="Stajich J.E."/>
            <person name="Wei C."/>
            <person name="Willey D."/>
            <person name="Wilson R.K."/>
            <person name="Durbin R."/>
            <person name="Waterston R.H."/>
        </authorList>
    </citation>
    <scope>NUCLEOTIDE SEQUENCE [LARGE SCALE GENOMIC DNA]</scope>
    <source>
        <strain evidence="2 3">AF16</strain>
    </source>
</reference>
<dbReference type="CTD" id="68918427"/>
<reference evidence="2 3" key="2">
    <citation type="journal article" date="2011" name="PLoS Genet.">
        <title>Caenorhabditis briggsae recombinant inbred line genotypes reveal inter-strain incompatibility and the evolution of recombination.</title>
        <authorList>
            <person name="Ross J.A."/>
            <person name="Koboldt D.C."/>
            <person name="Staisch J.E."/>
            <person name="Chamberlin H.M."/>
            <person name="Gupta B.P."/>
            <person name="Miller R.D."/>
            <person name="Baird S.E."/>
            <person name="Haag E.S."/>
        </authorList>
    </citation>
    <scope>NUCLEOTIDE SEQUENCE [LARGE SCALE GENOMIC DNA]</scope>
    <source>
        <strain evidence="2 3">AF16</strain>
    </source>
</reference>
<dbReference type="AlphaFoldDB" id="B6IES9"/>
<dbReference type="KEGG" id="cbr:CBG_26963"/>
<protein>
    <submittedName>
        <fullName evidence="2">Protein CBG26963</fullName>
    </submittedName>
</protein>
<dbReference type="EMBL" id="HE601256">
    <property type="protein sequence ID" value="CAR98409.1"/>
    <property type="molecule type" value="Genomic_DNA"/>
</dbReference>
<feature type="region of interest" description="Disordered" evidence="1">
    <location>
        <begin position="1"/>
        <end position="35"/>
    </location>
</feature>
<name>B6IES9_CAEBR</name>
<organism evidence="2 3">
    <name type="scientific">Caenorhabditis briggsae</name>
    <dbReference type="NCBI Taxonomy" id="6238"/>
    <lineage>
        <taxon>Eukaryota</taxon>
        <taxon>Metazoa</taxon>
        <taxon>Ecdysozoa</taxon>
        <taxon>Nematoda</taxon>
        <taxon>Chromadorea</taxon>
        <taxon>Rhabditida</taxon>
        <taxon>Rhabditina</taxon>
        <taxon>Rhabditomorpha</taxon>
        <taxon>Rhabditoidea</taxon>
        <taxon>Rhabditidae</taxon>
        <taxon>Peloderinae</taxon>
        <taxon>Caenorhabditis</taxon>
    </lineage>
</organism>
<dbReference type="InParanoid" id="B6IES9"/>
<dbReference type="GeneID" id="68918427"/>
<accession>B6IES9</accession>
<keyword evidence="3" id="KW-1185">Reference proteome</keyword>
<sequence length="35" mass="4381">MTEKKKKPRLKRKKENKIDRMVRGKRRLESKRISQ</sequence>
<dbReference type="HOGENOM" id="CLU_3368962_0_0_1"/>
<proteinExistence type="predicted"/>